<dbReference type="Gene3D" id="3.80.10.10">
    <property type="entry name" value="Ribonuclease Inhibitor"/>
    <property type="match status" value="1"/>
</dbReference>
<dbReference type="SUPFAM" id="SSF52047">
    <property type="entry name" value="RNI-like"/>
    <property type="match status" value="1"/>
</dbReference>
<dbReference type="InterPro" id="IPR032675">
    <property type="entry name" value="LRR_dom_sf"/>
</dbReference>
<evidence type="ECO:0000313" key="1">
    <source>
        <dbReference type="EMBL" id="EXX70844.1"/>
    </source>
</evidence>
<name>A0A015KT75_RHIIW</name>
<reference evidence="1 2" key="1">
    <citation type="submission" date="2014-02" db="EMBL/GenBank/DDBJ databases">
        <title>Single nucleus genome sequencing reveals high similarity among nuclei of an endomycorrhizal fungus.</title>
        <authorList>
            <person name="Lin K."/>
            <person name="Geurts R."/>
            <person name="Zhang Z."/>
            <person name="Limpens E."/>
            <person name="Saunders D.G."/>
            <person name="Mu D."/>
            <person name="Pang E."/>
            <person name="Cao H."/>
            <person name="Cha H."/>
            <person name="Lin T."/>
            <person name="Zhou Q."/>
            <person name="Shang Y."/>
            <person name="Li Y."/>
            <person name="Ivanov S."/>
            <person name="Sharma T."/>
            <person name="Velzen R.V."/>
            <person name="Ruijter N.D."/>
            <person name="Aanen D.K."/>
            <person name="Win J."/>
            <person name="Kamoun S."/>
            <person name="Bisseling T."/>
            <person name="Huang S."/>
        </authorList>
    </citation>
    <scope>NUCLEOTIDE SEQUENCE [LARGE SCALE GENOMIC DNA]</scope>
    <source>
        <strain evidence="2">DAOM197198w</strain>
    </source>
</reference>
<proteinExistence type="predicted"/>
<dbReference type="OrthoDB" id="2305949at2759"/>
<evidence type="ECO:0000313" key="2">
    <source>
        <dbReference type="Proteomes" id="UP000022910"/>
    </source>
</evidence>
<evidence type="ECO:0008006" key="3">
    <source>
        <dbReference type="Google" id="ProtNLM"/>
    </source>
</evidence>
<dbReference type="EMBL" id="JEMT01016371">
    <property type="protein sequence ID" value="EXX70844.1"/>
    <property type="molecule type" value="Genomic_DNA"/>
</dbReference>
<dbReference type="AlphaFoldDB" id="A0A015KT75"/>
<accession>A0A015KT75</accession>
<dbReference type="Proteomes" id="UP000022910">
    <property type="component" value="Unassembled WGS sequence"/>
</dbReference>
<sequence length="480" mass="56945">MATLNKDILLYISQEFGNNSNPLFSCLLINKLWFETFVSILWKEPWKFLNESQERVFLLFNTIILHLSEDSKKLLASQGILNLSSLQQKPLINYISYCNKLDLNFVNIYIQLLTGSSEEFDYQRYFIEQEIYKLFMSKCLNLRYLKLENQCFNHQLHHFPGANTCLPELVHLQCTTNVDSEIFFGLSLICKKIEKISIISFLNENLGLNRLIDVQENLNYFRFEIDRFKEKNYKRKDTCKGLGNSIMKHSNNIIHFKVTLDYEIDFPPIEFYQKFINLKTLSLYNNGRIRNCFDSRFLFLNCPKLEILQIGRVSQFVLSNIISKTEGSLWYIRAGYTYDENQSKELIRTIYQYCPDLCNIYLVIDDQDFEELQQLLMKCKNLFEIILQSHKRGKLMSNGSILLDLLVRYAPINLEEIELVSNWEITVNDLEKFLKNWAHRENPLEFRIRHVPSITDEHLKILDTYKEKGIIKLFKNMEKS</sequence>
<comment type="caution">
    <text evidence="1">The sequence shown here is derived from an EMBL/GenBank/DDBJ whole genome shotgun (WGS) entry which is preliminary data.</text>
</comment>
<keyword evidence="2" id="KW-1185">Reference proteome</keyword>
<gene>
    <name evidence="1" type="ORF">RirG_083860</name>
</gene>
<organism evidence="1 2">
    <name type="scientific">Rhizophagus irregularis (strain DAOM 197198w)</name>
    <name type="common">Glomus intraradices</name>
    <dbReference type="NCBI Taxonomy" id="1432141"/>
    <lineage>
        <taxon>Eukaryota</taxon>
        <taxon>Fungi</taxon>
        <taxon>Fungi incertae sedis</taxon>
        <taxon>Mucoromycota</taxon>
        <taxon>Glomeromycotina</taxon>
        <taxon>Glomeromycetes</taxon>
        <taxon>Glomerales</taxon>
        <taxon>Glomeraceae</taxon>
        <taxon>Rhizophagus</taxon>
    </lineage>
</organism>
<protein>
    <recommendedName>
        <fullName evidence="3">F-box domain-containing protein</fullName>
    </recommendedName>
</protein>
<dbReference type="HOGENOM" id="CLU_028913_8_1_1"/>